<dbReference type="GO" id="GO:0003690">
    <property type="term" value="F:double-stranded DNA binding"/>
    <property type="evidence" value="ECO:0007669"/>
    <property type="project" value="InterPro"/>
</dbReference>
<keyword evidence="1" id="KW-0862">Zinc</keyword>
<evidence type="ECO:0000256" key="2">
    <source>
        <dbReference type="SAM" id="MobiDB-lite"/>
    </source>
</evidence>
<dbReference type="InterPro" id="IPR042509">
    <property type="entry name" value="ZCCHC3"/>
</dbReference>
<feature type="region of interest" description="Disordered" evidence="2">
    <location>
        <begin position="316"/>
        <end position="362"/>
    </location>
</feature>
<dbReference type="Gene3D" id="4.10.60.10">
    <property type="entry name" value="Zinc finger, CCHC-type"/>
    <property type="match status" value="1"/>
</dbReference>
<feature type="compositionally biased region" description="Polar residues" evidence="2">
    <location>
        <begin position="343"/>
        <end position="353"/>
    </location>
</feature>
<dbReference type="Pfam" id="PF23058">
    <property type="entry name" value="RBD_ZCCHC3_2nd"/>
    <property type="match status" value="1"/>
</dbReference>
<dbReference type="EMBL" id="JANPWB010000013">
    <property type="protein sequence ID" value="KAJ1106608.1"/>
    <property type="molecule type" value="Genomic_DNA"/>
</dbReference>
<feature type="region of interest" description="Disordered" evidence="2">
    <location>
        <begin position="491"/>
        <end position="558"/>
    </location>
</feature>
<reference evidence="4" key="1">
    <citation type="journal article" date="2022" name="bioRxiv">
        <title>Sequencing and chromosome-scale assembly of the giantPleurodeles waltlgenome.</title>
        <authorList>
            <person name="Brown T."/>
            <person name="Elewa A."/>
            <person name="Iarovenko S."/>
            <person name="Subramanian E."/>
            <person name="Araus A.J."/>
            <person name="Petzold A."/>
            <person name="Susuki M."/>
            <person name="Suzuki K.-i.T."/>
            <person name="Hayashi T."/>
            <person name="Toyoda A."/>
            <person name="Oliveira C."/>
            <person name="Osipova E."/>
            <person name="Leigh N.D."/>
            <person name="Simon A."/>
            <person name="Yun M.H."/>
        </authorList>
    </citation>
    <scope>NUCLEOTIDE SEQUENCE</scope>
    <source>
        <strain evidence="4">20211129_DDA</strain>
        <tissue evidence="4">Liver</tissue>
    </source>
</reference>
<sequence>MVANRARQNAVRFSAVEDVKMDGLLFSCSVLQKELGFRPDQIDYLFAFPGGKVFEVIFTTFALFEQCLKRFKERNDSAPLKVFSINALTQPQKRWVNVSMFNEYVQSADIITWLNQFCVVFHGERVRDADVVKTGYFKALVSLKRDRATEELRHIPSTIRLGGATGTVFYVGQPRRCRKCNLEGHLAKDCTAPFCTKCRNTGHEAVDCVAEKTCNLCGSTEHEFKNCPSAYAFKIKAARLEPPFTLHQSRGRSMEDVEEEEEELIRLGLEEERLALQPGLSLSEAKVDLTVKQDTSGEGASVLAGKQAGAVDEAGNCMETNEGDSPGAPDQPIMAPTPDLNLAVQSQQTSSKTTGGGVGAQHHLGATERNGIISAGGSSLMSTTGAALDAPQVQPVPLSAPQPHGTVMDDSLYVTPKVFSTPSQHSLEPASSGTANAVGTQDTVSTIYSTDSCSEIEYACNALEHSSFSDTAVAGEVVECGKDDIFVEEEVESTMDVSTSLKRKEKEGDDTEETGFESKDSRDLCTQDVRRNSQAVTGEDAFTPVIKRKTKKRNRKLD</sequence>
<dbReference type="Pfam" id="PF00098">
    <property type="entry name" value="zf-CCHC"/>
    <property type="match status" value="1"/>
</dbReference>
<evidence type="ECO:0000259" key="3">
    <source>
        <dbReference type="PROSITE" id="PS50158"/>
    </source>
</evidence>
<dbReference type="AlphaFoldDB" id="A0AAV7MXB0"/>
<dbReference type="GO" id="GO:0003723">
    <property type="term" value="F:RNA binding"/>
    <property type="evidence" value="ECO:0007669"/>
    <property type="project" value="InterPro"/>
</dbReference>
<comment type="caution">
    <text evidence="4">The sequence shown here is derived from an EMBL/GenBank/DDBJ whole genome shotgun (WGS) entry which is preliminary data.</text>
</comment>
<evidence type="ECO:0000256" key="1">
    <source>
        <dbReference type="PROSITE-ProRule" id="PRU00047"/>
    </source>
</evidence>
<feature type="domain" description="CCHC-type" evidence="3">
    <location>
        <begin position="175"/>
        <end position="190"/>
    </location>
</feature>
<dbReference type="GO" id="GO:0008270">
    <property type="term" value="F:zinc ion binding"/>
    <property type="evidence" value="ECO:0007669"/>
    <property type="project" value="UniProtKB-KW"/>
</dbReference>
<keyword evidence="1" id="KW-0863">Zinc-finger</keyword>
<name>A0AAV7MXB0_PLEWA</name>
<feature type="compositionally biased region" description="Basic residues" evidence="2">
    <location>
        <begin position="546"/>
        <end position="558"/>
    </location>
</feature>
<organism evidence="4 5">
    <name type="scientific">Pleurodeles waltl</name>
    <name type="common">Iberian ribbed newt</name>
    <dbReference type="NCBI Taxonomy" id="8319"/>
    <lineage>
        <taxon>Eukaryota</taxon>
        <taxon>Metazoa</taxon>
        <taxon>Chordata</taxon>
        <taxon>Craniata</taxon>
        <taxon>Vertebrata</taxon>
        <taxon>Euteleostomi</taxon>
        <taxon>Amphibia</taxon>
        <taxon>Batrachia</taxon>
        <taxon>Caudata</taxon>
        <taxon>Salamandroidea</taxon>
        <taxon>Salamandridae</taxon>
        <taxon>Pleurodelinae</taxon>
        <taxon>Pleurodeles</taxon>
    </lineage>
</organism>
<feature type="compositionally biased region" description="Basic and acidic residues" evidence="2">
    <location>
        <begin position="516"/>
        <end position="531"/>
    </location>
</feature>
<dbReference type="InterPro" id="IPR001878">
    <property type="entry name" value="Znf_CCHC"/>
</dbReference>
<dbReference type="InterPro" id="IPR036875">
    <property type="entry name" value="Znf_CCHC_sf"/>
</dbReference>
<keyword evidence="5" id="KW-1185">Reference proteome</keyword>
<dbReference type="PANTHER" id="PTHR22639:SF7">
    <property type="entry name" value="CCHC-TYPE DOMAIN-CONTAINING PROTEIN"/>
    <property type="match status" value="1"/>
</dbReference>
<dbReference type="Pfam" id="PF23057">
    <property type="entry name" value="RBD_ZCCHC3_1st"/>
    <property type="match status" value="1"/>
</dbReference>
<dbReference type="InterPro" id="IPR057810">
    <property type="entry name" value="RBD_ZCCHC3_1st"/>
</dbReference>
<dbReference type="SUPFAM" id="SSF57756">
    <property type="entry name" value="Retrovirus zinc finger-like domains"/>
    <property type="match status" value="1"/>
</dbReference>
<proteinExistence type="predicted"/>
<dbReference type="PANTHER" id="PTHR22639">
    <property type="entry name" value="GAG-RELATED PROTEIN"/>
    <property type="match status" value="1"/>
</dbReference>
<gene>
    <name evidence="4" type="ORF">NDU88_004009</name>
</gene>
<keyword evidence="1" id="KW-0479">Metal-binding</keyword>
<dbReference type="PROSITE" id="PS50158">
    <property type="entry name" value="ZF_CCHC"/>
    <property type="match status" value="1"/>
</dbReference>
<evidence type="ECO:0000313" key="4">
    <source>
        <dbReference type="EMBL" id="KAJ1106608.1"/>
    </source>
</evidence>
<protein>
    <recommendedName>
        <fullName evidence="3">CCHC-type domain-containing protein</fullName>
    </recommendedName>
</protein>
<dbReference type="GO" id="GO:0002218">
    <property type="term" value="P:activation of innate immune response"/>
    <property type="evidence" value="ECO:0007669"/>
    <property type="project" value="InterPro"/>
</dbReference>
<dbReference type="InterPro" id="IPR057811">
    <property type="entry name" value="RBD_ZCCHC3_2nd"/>
</dbReference>
<dbReference type="SMART" id="SM00343">
    <property type="entry name" value="ZnF_C2HC"/>
    <property type="match status" value="3"/>
</dbReference>
<dbReference type="Proteomes" id="UP001066276">
    <property type="component" value="Chromosome 9"/>
</dbReference>
<evidence type="ECO:0000313" key="5">
    <source>
        <dbReference type="Proteomes" id="UP001066276"/>
    </source>
</evidence>
<accession>A0AAV7MXB0</accession>